<organism evidence="3 4">
    <name type="scientific">Vagococcus fluvialis</name>
    <dbReference type="NCBI Taxonomy" id="2738"/>
    <lineage>
        <taxon>Bacteria</taxon>
        <taxon>Bacillati</taxon>
        <taxon>Bacillota</taxon>
        <taxon>Bacilli</taxon>
        <taxon>Lactobacillales</taxon>
        <taxon>Enterococcaceae</taxon>
        <taxon>Vagococcus</taxon>
    </lineage>
</organism>
<comment type="caution">
    <text evidence="3">The sequence shown here is derived from an EMBL/GenBank/DDBJ whole genome shotgun (WGS) entry which is preliminary data.</text>
</comment>
<dbReference type="InterPro" id="IPR013320">
    <property type="entry name" value="ConA-like_dom_sf"/>
</dbReference>
<evidence type="ECO:0000256" key="1">
    <source>
        <dbReference type="ARBA" id="ARBA00022737"/>
    </source>
</evidence>
<gene>
    <name evidence="3" type="ORF">HED35_09970</name>
</gene>
<evidence type="ECO:0000313" key="4">
    <source>
        <dbReference type="Proteomes" id="UP000521358"/>
    </source>
</evidence>
<proteinExistence type="predicted"/>
<dbReference type="SUPFAM" id="SSF49899">
    <property type="entry name" value="Concanavalin A-like lectins/glucanases"/>
    <property type="match status" value="1"/>
</dbReference>
<feature type="domain" description="MucBP" evidence="2">
    <location>
        <begin position="414"/>
        <end position="475"/>
    </location>
</feature>
<dbReference type="CDD" id="cd01951">
    <property type="entry name" value="lectin_L-type"/>
    <property type="match status" value="1"/>
</dbReference>
<sequence length="772" mass="85301">MIKKGKIAFLFSLFICFSFENLTNAEAPPVPGDTEVLSDVFRIPNGTGPNLLTDKVLQITPAVNSQNGSIWSKDKIDLKKDFQISAYLYLGNSFGNAADGITFTLQNDSRMNTTSEKSVLGDSGMGLGAYANRSGGNYIRNAISVEFDTYYNNGTTNRMDREVNQNGGKGHLGVVTPKSNNNNYSGEHSAIVLAPDYLSNGTWRELQFKWDSTKQTINFSLEGVGSNSYEIRNLSTQFGSDTVYWGFTASTGGKNAENLIAISELPQKFTNEATIINKTTQIGPGVTTTATRGDKLELKSTIKTSPFVNVDNYKSSIVEIKIPEGISPDLESIRVGEDVIPVNRIEYKNNIVTIFDINLSQSGTTPIVIDADVLSRESDVTLISDFTLFDFDYNELSKSNEVSIKIPKIETGSVIIKYLDIDNNVVKKEEKISGNVGDEFEIEPAVIDGYQLIETIGNTKGSFENSIQTIVFKYKKAQFNLIQSVKKIDDSDASLASIEDTLVYKVELESLFNNELNNILYETMNIKNQLPESLIDISNIELKTKNNQMIGNADYDEENHCVIGQILIDDQLIRSEDVILSFQAKIKPDTVENTTIKVNAEANVLYSNGLDSGLVKSNEVSTRVDGGVYLLSAPKQIDFGTVTYDATVKKIDDGIYDQSLIVSDTRIKKSKWSLSAKLISQMSLINNADIELVDSLQYVNGDKTLILSENLQPIYTTAENSEEMDRIVNISDTWGSTKDSNGIKLVIDPTKSKITNGQYTGEIEWQLMEATP</sequence>
<name>A0A7X6D9S7_9ENTE</name>
<dbReference type="Proteomes" id="UP000521358">
    <property type="component" value="Unassembled WGS sequence"/>
</dbReference>
<dbReference type="Pfam" id="PF06458">
    <property type="entry name" value="MucBP"/>
    <property type="match status" value="1"/>
</dbReference>
<evidence type="ECO:0000259" key="2">
    <source>
        <dbReference type="Pfam" id="PF06458"/>
    </source>
</evidence>
<dbReference type="RefSeq" id="WP_167807613.1">
    <property type="nucleotide sequence ID" value="NZ_JAAVMB010000011.1"/>
</dbReference>
<protein>
    <recommendedName>
        <fullName evidence="2">MucBP domain-containing protein</fullName>
    </recommendedName>
</protein>
<dbReference type="Gene3D" id="3.10.20.320">
    <property type="entry name" value="Putative peptidoglycan bound protein (lpxtg motif)"/>
    <property type="match status" value="1"/>
</dbReference>
<dbReference type="Pfam" id="PF18483">
    <property type="entry name" value="Lectin_L-type_dom"/>
    <property type="match status" value="1"/>
</dbReference>
<dbReference type="EMBL" id="JAAVMB010000011">
    <property type="protein sequence ID" value="NKC68416.1"/>
    <property type="molecule type" value="Genomic_DNA"/>
</dbReference>
<evidence type="ECO:0000313" key="3">
    <source>
        <dbReference type="EMBL" id="NKC68416.1"/>
    </source>
</evidence>
<dbReference type="PROSITE" id="PS00307">
    <property type="entry name" value="LECTIN_LEGUME_BETA"/>
    <property type="match status" value="1"/>
</dbReference>
<dbReference type="AlphaFoldDB" id="A0A7X6D9S7"/>
<dbReference type="Gene3D" id="2.60.120.200">
    <property type="match status" value="1"/>
</dbReference>
<reference evidence="3 4" key="1">
    <citation type="submission" date="2020-03" db="EMBL/GenBank/DDBJ databases">
        <title>Bacterial samples isolated from urine from healthy bovine heifers (Gyr breed).</title>
        <authorList>
            <person name="Giannattasio-Ferraz S."/>
            <person name="Maskeri L."/>
            <person name="Penido A."/>
            <person name="Barbosa-Stancioli E.F."/>
            <person name="Putonti C."/>
        </authorList>
    </citation>
    <scope>NUCLEOTIDE SEQUENCE [LARGE SCALE GENOMIC DNA]</scope>
    <source>
        <strain evidence="3 4">UFMG-H7</strain>
    </source>
</reference>
<accession>A0A7X6D9S7</accession>
<keyword evidence="1" id="KW-0677">Repeat</keyword>
<dbReference type="InterPro" id="IPR009459">
    <property type="entry name" value="MucBP_dom"/>
</dbReference>
<dbReference type="InterPro" id="IPR056573">
    <property type="entry name" value="Lectin_L-type_dom"/>
</dbReference>
<dbReference type="InterPro" id="IPR019825">
    <property type="entry name" value="Lectin_legB_Mn/Ca_BS"/>
</dbReference>